<protein>
    <submittedName>
        <fullName evidence="1">Uncharacterized protein</fullName>
    </submittedName>
</protein>
<accession>A0A0A9UBD9</accession>
<evidence type="ECO:0000313" key="1">
    <source>
        <dbReference type="EMBL" id="JAD17224.1"/>
    </source>
</evidence>
<dbReference type="EMBL" id="GBRH01280671">
    <property type="protein sequence ID" value="JAD17224.1"/>
    <property type="molecule type" value="Transcribed_RNA"/>
</dbReference>
<reference evidence="1" key="1">
    <citation type="submission" date="2014-09" db="EMBL/GenBank/DDBJ databases">
        <authorList>
            <person name="Magalhaes I.L.F."/>
            <person name="Oliveira U."/>
            <person name="Santos F.R."/>
            <person name="Vidigal T.H.D.A."/>
            <person name="Brescovit A.D."/>
            <person name="Santos A.J."/>
        </authorList>
    </citation>
    <scope>NUCLEOTIDE SEQUENCE</scope>
    <source>
        <tissue evidence="1">Shoot tissue taken approximately 20 cm above the soil surface</tissue>
    </source>
</reference>
<organism evidence="1">
    <name type="scientific">Arundo donax</name>
    <name type="common">Giant reed</name>
    <name type="synonym">Donax arundinaceus</name>
    <dbReference type="NCBI Taxonomy" id="35708"/>
    <lineage>
        <taxon>Eukaryota</taxon>
        <taxon>Viridiplantae</taxon>
        <taxon>Streptophyta</taxon>
        <taxon>Embryophyta</taxon>
        <taxon>Tracheophyta</taxon>
        <taxon>Spermatophyta</taxon>
        <taxon>Magnoliopsida</taxon>
        <taxon>Liliopsida</taxon>
        <taxon>Poales</taxon>
        <taxon>Poaceae</taxon>
        <taxon>PACMAD clade</taxon>
        <taxon>Arundinoideae</taxon>
        <taxon>Arundineae</taxon>
        <taxon>Arundo</taxon>
    </lineage>
</organism>
<name>A0A0A9UBD9_ARUDO</name>
<dbReference type="AlphaFoldDB" id="A0A0A9UBD9"/>
<proteinExistence type="predicted"/>
<sequence length="53" mass="5996">MPAAPQDDFKIEFQCEGAAGCLHRRWYGWSPVLGLVAGVGDGPQVECWRMRRF</sequence>
<reference evidence="1" key="2">
    <citation type="journal article" date="2015" name="Data Brief">
        <title>Shoot transcriptome of the giant reed, Arundo donax.</title>
        <authorList>
            <person name="Barrero R.A."/>
            <person name="Guerrero F.D."/>
            <person name="Moolhuijzen P."/>
            <person name="Goolsby J.A."/>
            <person name="Tidwell J."/>
            <person name="Bellgard S.E."/>
            <person name="Bellgard M.I."/>
        </authorList>
    </citation>
    <scope>NUCLEOTIDE SEQUENCE</scope>
    <source>
        <tissue evidence="1">Shoot tissue taken approximately 20 cm above the soil surface</tissue>
    </source>
</reference>